<sequence>MINTDAPEKHVFEPADGIPNNPLPLLIWRDRTPREARDGRSVCALYEKNGWSGTWVYTVYPFWHFHTLGHEVLACVSGNARIGFGGDAGIAADVSIGDVCIVPAGVGHKRLDASADFQMAGGYPPGQQGDIVKPGDIELALAAQAIAALALPETDPITGHADGVAEIWRQPAD</sequence>
<evidence type="ECO:0000313" key="1">
    <source>
        <dbReference type="EMBL" id="XCG51650.1"/>
    </source>
</evidence>
<accession>A0AAU8CXT8</accession>
<dbReference type="RefSeq" id="WP_353645480.1">
    <property type="nucleotide sequence ID" value="NZ_CP159253.1"/>
</dbReference>
<dbReference type="InterPro" id="IPR014500">
    <property type="entry name" value="UCP019307_cupin"/>
</dbReference>
<dbReference type="PANTHER" id="PTHR36448:SF2">
    <property type="entry name" value="CUPIN TYPE-1 DOMAIN-CONTAINING PROTEIN"/>
    <property type="match status" value="1"/>
</dbReference>
<organism evidence="1">
    <name type="scientific">Mesorhizobium sp. WSM2240</name>
    <dbReference type="NCBI Taxonomy" id="3228851"/>
    <lineage>
        <taxon>Bacteria</taxon>
        <taxon>Pseudomonadati</taxon>
        <taxon>Pseudomonadota</taxon>
        <taxon>Alphaproteobacteria</taxon>
        <taxon>Hyphomicrobiales</taxon>
        <taxon>Phyllobacteriaceae</taxon>
        <taxon>Mesorhizobium</taxon>
    </lineage>
</organism>
<dbReference type="EMBL" id="CP159253">
    <property type="protein sequence ID" value="XCG51650.1"/>
    <property type="molecule type" value="Genomic_DNA"/>
</dbReference>
<protein>
    <recommendedName>
        <fullName evidence="2">Cupin</fullName>
    </recommendedName>
</protein>
<dbReference type="SUPFAM" id="SSF51182">
    <property type="entry name" value="RmlC-like cupins"/>
    <property type="match status" value="1"/>
</dbReference>
<proteinExistence type="predicted"/>
<evidence type="ECO:0008006" key="2">
    <source>
        <dbReference type="Google" id="ProtNLM"/>
    </source>
</evidence>
<dbReference type="AlphaFoldDB" id="A0AAU8CXT8"/>
<reference evidence="1" key="1">
    <citation type="submission" date="2024-06" db="EMBL/GenBank/DDBJ databases">
        <title>Mesorhizobium karijinii sp. nov., a symbiont of the iconic Swainsona formosa from arid Australia.</title>
        <authorList>
            <person name="Hill Y.J."/>
            <person name="Watkin E.L.J."/>
            <person name="O'Hara G.W."/>
            <person name="Terpolilli J."/>
            <person name="Tye M.L."/>
            <person name="Kohlmeier M.G."/>
        </authorList>
    </citation>
    <scope>NUCLEOTIDE SEQUENCE</scope>
    <source>
        <strain evidence="1">WSM2240</strain>
    </source>
</reference>
<dbReference type="PANTHER" id="PTHR36448">
    <property type="entry name" value="BLR7373 PROTEIN"/>
    <property type="match status" value="1"/>
</dbReference>
<dbReference type="CDD" id="cd02219">
    <property type="entry name" value="cupin_YjlB-like"/>
    <property type="match status" value="1"/>
</dbReference>
<dbReference type="Gene3D" id="2.60.120.10">
    <property type="entry name" value="Jelly Rolls"/>
    <property type="match status" value="1"/>
</dbReference>
<dbReference type="InterPro" id="IPR014710">
    <property type="entry name" value="RmlC-like_jellyroll"/>
</dbReference>
<dbReference type="PIRSF" id="PIRSF019307">
    <property type="entry name" value="UCP019307"/>
    <property type="match status" value="1"/>
</dbReference>
<dbReference type="InterPro" id="IPR047121">
    <property type="entry name" value="YjiB-like"/>
</dbReference>
<name>A0AAU8CXT8_9HYPH</name>
<dbReference type="InterPro" id="IPR011051">
    <property type="entry name" value="RmlC_Cupin_sf"/>
</dbReference>
<gene>
    <name evidence="1" type="ORF">ABVK50_16860</name>
</gene>